<evidence type="ECO:0000313" key="3">
    <source>
        <dbReference type="Proteomes" id="UP000683507"/>
    </source>
</evidence>
<evidence type="ECO:0000313" key="2">
    <source>
        <dbReference type="EMBL" id="CAG5086574.1"/>
    </source>
</evidence>
<dbReference type="SUPFAM" id="SSF49299">
    <property type="entry name" value="PKD domain"/>
    <property type="match status" value="1"/>
</dbReference>
<dbReference type="EMBL" id="OU015584">
    <property type="protein sequence ID" value="CAG5086574.1"/>
    <property type="molecule type" value="Genomic_DNA"/>
</dbReference>
<keyword evidence="1" id="KW-1133">Transmembrane helix</keyword>
<dbReference type="Proteomes" id="UP000683507">
    <property type="component" value="Chromosome"/>
</dbReference>
<protein>
    <recommendedName>
        <fullName evidence="4">T9SS C-terminal target domain-containing protein</fullName>
    </recommendedName>
</protein>
<sequence>MERDTLSLIAHQRGEFKWSNHTKSIILIQMLKMKITFICFFMIILNLKVVAQLLMFQETCNCGVTSAGFSTALGSGSGSFNIYIEPGATIKKAWLFAQRIGECEPVTILLNGDEYYFDLQSQITTNYNAVGGSSGIHAIDVTNKLSPITTVYNITIPAQLNTHPNAKFRNFVLWILYESPSLSKSNSSIILNDYDLDQSSIQYLASSLNPIDTNFPVGLSVYTDNIGDTTLPDGSYIYFNSQLIGLLGGADNVNSSWSWGGVKGHFYYQNNTLFGLDDDTPNNLMGGSDGLADVSSYLTNNSTNFDIRLTWQNQQTIDAANYYGGFFLTNSTSCDTFNVILEDEYRVCKGDSLQLQLLGGNDWQWETANSAPNSGLSCYNCPQPYFTDTVSRWYTVRIWNNDSCSKVLPVRMEVVDNPAPPIVTVNPTKCSDSSGVATVQIAEVSHQYSINGGALQSNNVFTGLHAGNYTITVTDTNNCSASTAITVDMTYPTAQFTANPPQGDVPLEVEFVNQSSGATNYVWYVNGDTLYDASPQVTFNEGGVFTTTLIAYDTYSQCADTVSSVILTEYPFVVFAPSIHTDRSTPYQVFTTGVSEMTYELYNEIGQLVIAKQITPVNGNNEIWQLYSLAKGVYLYRIIAKDAEGNEKEFSGKVVWQ</sequence>
<reference evidence="2" key="1">
    <citation type="submission" date="2021-04" db="EMBL/GenBank/DDBJ databases">
        <authorList>
            <person name="Rodrigo-Torres L."/>
            <person name="Arahal R. D."/>
            <person name="Lucena T."/>
        </authorList>
    </citation>
    <scope>NUCLEOTIDE SEQUENCE</scope>
    <source>
        <strain evidence="2">AS29M-1</strain>
    </source>
</reference>
<evidence type="ECO:0000256" key="1">
    <source>
        <dbReference type="SAM" id="Phobius"/>
    </source>
</evidence>
<evidence type="ECO:0008006" key="4">
    <source>
        <dbReference type="Google" id="ProtNLM"/>
    </source>
</evidence>
<dbReference type="AlphaFoldDB" id="A0A916JQN9"/>
<accession>A0A916JQN9</accession>
<dbReference type="KEGG" id="ptan:CRYO30217_03183"/>
<dbReference type="InterPro" id="IPR013783">
    <property type="entry name" value="Ig-like_fold"/>
</dbReference>
<gene>
    <name evidence="2" type="ORF">CRYO30217_03183</name>
</gene>
<keyword evidence="1" id="KW-0472">Membrane</keyword>
<proteinExistence type="predicted"/>
<dbReference type="Gene3D" id="2.60.40.10">
    <property type="entry name" value="Immunoglobulins"/>
    <property type="match status" value="1"/>
</dbReference>
<organism evidence="2 3">
    <name type="scientific">Parvicella tangerina</name>
    <dbReference type="NCBI Taxonomy" id="2829795"/>
    <lineage>
        <taxon>Bacteria</taxon>
        <taxon>Pseudomonadati</taxon>
        <taxon>Bacteroidota</taxon>
        <taxon>Flavobacteriia</taxon>
        <taxon>Flavobacteriales</taxon>
        <taxon>Parvicellaceae</taxon>
        <taxon>Parvicella</taxon>
    </lineage>
</organism>
<feature type="transmembrane region" description="Helical" evidence="1">
    <location>
        <begin position="35"/>
        <end position="56"/>
    </location>
</feature>
<dbReference type="InterPro" id="IPR035986">
    <property type="entry name" value="PKD_dom_sf"/>
</dbReference>
<keyword evidence="3" id="KW-1185">Reference proteome</keyword>
<name>A0A916JQN9_9FLAO</name>
<keyword evidence="1" id="KW-0812">Transmembrane</keyword>